<keyword evidence="2" id="KW-1185">Reference proteome</keyword>
<dbReference type="EMBL" id="KZ149930">
    <property type="protein sequence ID" value="PZC77416.1"/>
    <property type="molecule type" value="Genomic_DNA"/>
</dbReference>
<dbReference type="AlphaFoldDB" id="A0A2W1BXL2"/>
<dbReference type="Proteomes" id="UP000249218">
    <property type="component" value="Unassembled WGS sequence"/>
</dbReference>
<organism evidence="1 2">
    <name type="scientific">Helicoverpa armigera</name>
    <name type="common">Cotton bollworm</name>
    <name type="synonym">Heliothis armigera</name>
    <dbReference type="NCBI Taxonomy" id="29058"/>
    <lineage>
        <taxon>Eukaryota</taxon>
        <taxon>Metazoa</taxon>
        <taxon>Ecdysozoa</taxon>
        <taxon>Arthropoda</taxon>
        <taxon>Hexapoda</taxon>
        <taxon>Insecta</taxon>
        <taxon>Pterygota</taxon>
        <taxon>Neoptera</taxon>
        <taxon>Endopterygota</taxon>
        <taxon>Lepidoptera</taxon>
        <taxon>Glossata</taxon>
        <taxon>Ditrysia</taxon>
        <taxon>Noctuoidea</taxon>
        <taxon>Noctuidae</taxon>
        <taxon>Heliothinae</taxon>
        <taxon>Helicoverpa</taxon>
    </lineage>
</organism>
<proteinExistence type="predicted"/>
<protein>
    <submittedName>
        <fullName evidence="1">Uncharacterized protein</fullName>
    </submittedName>
</protein>
<evidence type="ECO:0000313" key="1">
    <source>
        <dbReference type="EMBL" id="PZC77416.1"/>
    </source>
</evidence>
<gene>
    <name evidence="1" type="primary">HaOG203464</name>
    <name evidence="1" type="ORF">B5X24_HaOG203464</name>
</gene>
<reference evidence="1 2" key="1">
    <citation type="journal article" date="2017" name="BMC Biol.">
        <title>Genomic innovations, transcriptional plasticity and gene loss underlying the evolution and divergence of two highly polyphagous and invasive Helicoverpa pest species.</title>
        <authorList>
            <person name="Pearce S.L."/>
            <person name="Clarke D.F."/>
            <person name="East P.D."/>
            <person name="Elfekih S."/>
            <person name="Gordon K.H."/>
            <person name="Jermiin L.S."/>
            <person name="McGaughran A."/>
            <person name="Oakeshott J.G."/>
            <person name="Papanikolaou A."/>
            <person name="Perera O.P."/>
            <person name="Rane R.V."/>
            <person name="Richards S."/>
            <person name="Tay W.T."/>
            <person name="Walsh T.K."/>
            <person name="Anderson A."/>
            <person name="Anderson C.J."/>
            <person name="Asgari S."/>
            <person name="Board P.G."/>
            <person name="Bretschneider A."/>
            <person name="Campbell P.M."/>
            <person name="Chertemps T."/>
            <person name="Christeller J.T."/>
            <person name="Coppin C.W."/>
            <person name="Downes S.J."/>
            <person name="Duan G."/>
            <person name="Farnsworth C.A."/>
            <person name="Good R.T."/>
            <person name="Han L.B."/>
            <person name="Han Y.C."/>
            <person name="Hatje K."/>
            <person name="Horne I."/>
            <person name="Huang Y.P."/>
            <person name="Hughes D.S."/>
            <person name="Jacquin-Joly E."/>
            <person name="James W."/>
            <person name="Jhangiani S."/>
            <person name="Kollmar M."/>
            <person name="Kuwar S.S."/>
            <person name="Li S."/>
            <person name="Liu N.Y."/>
            <person name="Maibeche M.T."/>
            <person name="Miller J.R."/>
            <person name="Montagne N."/>
            <person name="Perry T."/>
            <person name="Qu J."/>
            <person name="Song S.V."/>
            <person name="Sutton G.G."/>
            <person name="Vogel H."/>
            <person name="Walenz B.P."/>
            <person name="Xu W."/>
            <person name="Zhang H.J."/>
            <person name="Zou Z."/>
            <person name="Batterham P."/>
            <person name="Edwards O.R."/>
            <person name="Feyereisen R."/>
            <person name="Gibbs R.A."/>
            <person name="Heckel D.G."/>
            <person name="McGrath A."/>
            <person name="Robin C."/>
            <person name="Scherer S.E."/>
            <person name="Worley K.C."/>
            <person name="Wu Y.D."/>
        </authorList>
    </citation>
    <scope>NUCLEOTIDE SEQUENCE [LARGE SCALE GENOMIC DNA]</scope>
    <source>
        <strain evidence="1">Harm_GR_Male_#8</strain>
        <tissue evidence="1">Whole organism</tissue>
    </source>
</reference>
<dbReference type="OrthoDB" id="7435109at2759"/>
<evidence type="ECO:0000313" key="2">
    <source>
        <dbReference type="Proteomes" id="UP000249218"/>
    </source>
</evidence>
<accession>A0A2W1BXL2</accession>
<sequence>MCRLSVTARRSVMRALSPARRVTDVTVLLTFTLPLFTQCVTINKHTQPEVIAKSRVELRPLSISAFLNDVIRLSAPVINEEASYYIHKPIGDIMKLDLFSPTFGKEANDEDQPLVAKFVDNVKPILTQSNNYDVFSIRRPAPWKDDFDKKVGEMESNEFMIGPLMVEDHGNWVLSVFTRNIDGEWIEMFQVISVTITEYVPLTPFKPTLNIGDTFNLSIAFPIPDLESCELVAPMSTFDRFYDRREISLNTCAFSIPNVTLLDSGVWRVLAVGKMVHEGEALLSVIVDNNTVLDNNTVV</sequence>
<name>A0A2W1BXL2_HELAM</name>